<keyword evidence="3 8" id="KW-0285">Flavoprotein</keyword>
<dbReference type="InterPro" id="IPR000172">
    <property type="entry name" value="GMC_OxRdtase_N"/>
</dbReference>
<dbReference type="Pfam" id="PF05199">
    <property type="entry name" value="GMC_oxred_C"/>
    <property type="match status" value="1"/>
</dbReference>
<organism evidence="11 12">
    <name type="scientific">Heterobasidion irregulare (strain TC 32-1)</name>
    <dbReference type="NCBI Taxonomy" id="747525"/>
    <lineage>
        <taxon>Eukaryota</taxon>
        <taxon>Fungi</taxon>
        <taxon>Dikarya</taxon>
        <taxon>Basidiomycota</taxon>
        <taxon>Agaricomycotina</taxon>
        <taxon>Agaricomycetes</taxon>
        <taxon>Russulales</taxon>
        <taxon>Bondarzewiaceae</taxon>
        <taxon>Heterobasidion</taxon>
        <taxon>Heterobasidion annosum species complex</taxon>
    </lineage>
</organism>
<reference evidence="11 12" key="1">
    <citation type="journal article" date="2012" name="New Phytol.">
        <title>Insight into trade-off between wood decay and parasitism from the genome of a fungal forest pathogen.</title>
        <authorList>
            <person name="Olson A."/>
            <person name="Aerts A."/>
            <person name="Asiegbu F."/>
            <person name="Belbahri L."/>
            <person name="Bouzid O."/>
            <person name="Broberg A."/>
            <person name="Canback B."/>
            <person name="Coutinho P.M."/>
            <person name="Cullen D."/>
            <person name="Dalman K."/>
            <person name="Deflorio G."/>
            <person name="van Diepen L.T."/>
            <person name="Dunand C."/>
            <person name="Duplessis S."/>
            <person name="Durling M."/>
            <person name="Gonthier P."/>
            <person name="Grimwood J."/>
            <person name="Fossdal C.G."/>
            <person name="Hansson D."/>
            <person name="Henrissat B."/>
            <person name="Hietala A."/>
            <person name="Himmelstrand K."/>
            <person name="Hoffmeister D."/>
            <person name="Hogberg N."/>
            <person name="James T.Y."/>
            <person name="Karlsson M."/>
            <person name="Kohler A."/>
            <person name="Kues U."/>
            <person name="Lee Y.H."/>
            <person name="Lin Y.C."/>
            <person name="Lind M."/>
            <person name="Lindquist E."/>
            <person name="Lombard V."/>
            <person name="Lucas S."/>
            <person name="Lunden K."/>
            <person name="Morin E."/>
            <person name="Murat C."/>
            <person name="Park J."/>
            <person name="Raffaello T."/>
            <person name="Rouze P."/>
            <person name="Salamov A."/>
            <person name="Schmutz J."/>
            <person name="Solheim H."/>
            <person name="Stahlberg J."/>
            <person name="Velez H."/>
            <person name="de Vries R.P."/>
            <person name="Wiebenga A."/>
            <person name="Woodward S."/>
            <person name="Yakovlev I."/>
            <person name="Garbelotto M."/>
            <person name="Martin F."/>
            <person name="Grigoriev I.V."/>
            <person name="Stenlid J."/>
        </authorList>
    </citation>
    <scope>NUCLEOTIDE SEQUENCE [LARGE SCALE GENOMIC DNA]</scope>
    <source>
        <strain evidence="11 12">TC 32-1</strain>
    </source>
</reference>
<dbReference type="InterPro" id="IPR012132">
    <property type="entry name" value="GMC_OxRdtase"/>
</dbReference>
<accession>W4K3A8</accession>
<keyword evidence="4 9" id="KW-0732">Signal</keyword>
<dbReference type="GeneID" id="20665935"/>
<dbReference type="PANTHER" id="PTHR11552">
    <property type="entry name" value="GLUCOSE-METHANOL-CHOLINE GMC OXIDOREDUCTASE"/>
    <property type="match status" value="1"/>
</dbReference>
<dbReference type="Pfam" id="PF00732">
    <property type="entry name" value="GMC_oxred_N"/>
    <property type="match status" value="1"/>
</dbReference>
<evidence type="ECO:0000256" key="3">
    <source>
        <dbReference type="ARBA" id="ARBA00022630"/>
    </source>
</evidence>
<comment type="cofactor">
    <cofactor evidence="1 7">
        <name>FAD</name>
        <dbReference type="ChEBI" id="CHEBI:57692"/>
    </cofactor>
</comment>
<sequence length="654" mass="69374">MRLLRFIKATLAVAVTNTCFALSQSVDPVSFSESTFDIIIAGGGTAGLVLANRLSATSLRVGVIDAGHYNTAGDPLIDVPFSPGSLIDNPSASAIGNPNYDWGFSSVPQIGLLNGLVIAYPRGKVLGGSSAINNMAWQRGARAEYDSWGTTLGNGAKWTFDALEPCFERAENWTFPATGVEALVPGTTANQFLPLASVHGKGGHIHARYDTFVTDLDRAFASASDALGFPLNTNPDNGNTTFIPLAGIADSIDISTGKRSYAAPGYYNADVRSRKNLVVLMGAVVTRIIWDNTSEKTGNGTIRARGVEFTVGNKTYVVNATREVIVSEGTLKSPQLFELSGVGNATLLKSLGIPVTLDLPQIGENLMDHLLTATDYSVKKGVLTLDWLTNNATFLAEQQKLYNTTGAGAFTYATRVTGSWPVKDLVSADEFTSMRAALDAELANMTLTPLQSAQYDVLKTLVDSGKIGWVTPIALPRGGVVSTPANDTNYVTLAAFQMHEFSRGSVHINTTDPNAAPVIDPKFMSLNWDLDVQVAGTKFLRRWAGAEPVSSYIDQASTPPASVESDADWAKFVLSSLASIAHPIGTMAMASQTLGGVVSPRLKVYGLDNVRVVDASIIPLTVGAPIQPTVYALAENAAIMIAQDLGVSQGLQQC</sequence>
<evidence type="ECO:0000313" key="11">
    <source>
        <dbReference type="EMBL" id="ETW79566.1"/>
    </source>
</evidence>
<feature type="domain" description="Glucose-methanol-choline oxidoreductase N-terminal" evidence="10">
    <location>
        <begin position="123"/>
        <end position="146"/>
    </location>
</feature>
<evidence type="ECO:0000256" key="1">
    <source>
        <dbReference type="ARBA" id="ARBA00001974"/>
    </source>
</evidence>
<dbReference type="Gene3D" id="3.50.50.60">
    <property type="entry name" value="FAD/NAD(P)-binding domain"/>
    <property type="match status" value="1"/>
</dbReference>
<dbReference type="SUPFAM" id="SSF51905">
    <property type="entry name" value="FAD/NAD(P)-binding domain"/>
    <property type="match status" value="1"/>
</dbReference>
<evidence type="ECO:0000256" key="2">
    <source>
        <dbReference type="ARBA" id="ARBA00010790"/>
    </source>
</evidence>
<dbReference type="InterPro" id="IPR036188">
    <property type="entry name" value="FAD/NAD-bd_sf"/>
</dbReference>
<dbReference type="RefSeq" id="XP_009548142.1">
    <property type="nucleotide sequence ID" value="XM_009549847.1"/>
</dbReference>
<evidence type="ECO:0000313" key="12">
    <source>
        <dbReference type="Proteomes" id="UP000030671"/>
    </source>
</evidence>
<dbReference type="PANTHER" id="PTHR11552:SF201">
    <property type="entry name" value="GLUCOSE-METHANOL-CHOLINE OXIDOREDUCTASE N-TERMINAL DOMAIN-CONTAINING PROTEIN"/>
    <property type="match status" value="1"/>
</dbReference>
<evidence type="ECO:0000256" key="8">
    <source>
        <dbReference type="RuleBase" id="RU003968"/>
    </source>
</evidence>
<name>W4K3A8_HETIT</name>
<feature type="binding site" evidence="7">
    <location>
        <position position="285"/>
    </location>
    <ligand>
        <name>FAD</name>
        <dbReference type="ChEBI" id="CHEBI:57692"/>
    </ligand>
</feature>
<protein>
    <submittedName>
        <fullName evidence="11">GMC oxidoreductase 16</fullName>
    </submittedName>
</protein>
<evidence type="ECO:0000256" key="6">
    <source>
        <dbReference type="ARBA" id="ARBA00023002"/>
    </source>
</evidence>
<proteinExistence type="inferred from homology"/>
<keyword evidence="6" id="KW-0560">Oxidoreductase</keyword>
<feature type="binding site" evidence="7">
    <location>
        <position position="125"/>
    </location>
    <ligand>
        <name>FAD</name>
        <dbReference type="ChEBI" id="CHEBI:57692"/>
    </ligand>
</feature>
<dbReference type="KEGG" id="hir:HETIRDRAFT_103795"/>
<feature type="signal peptide" evidence="9">
    <location>
        <begin position="1"/>
        <end position="25"/>
    </location>
</feature>
<comment type="similarity">
    <text evidence="2 8">Belongs to the GMC oxidoreductase family.</text>
</comment>
<dbReference type="eggNOG" id="KOG1238">
    <property type="taxonomic scope" value="Eukaryota"/>
</dbReference>
<evidence type="ECO:0000256" key="4">
    <source>
        <dbReference type="ARBA" id="ARBA00022729"/>
    </source>
</evidence>
<dbReference type="OrthoDB" id="269227at2759"/>
<dbReference type="SUPFAM" id="SSF54373">
    <property type="entry name" value="FAD-linked reductases, C-terminal domain"/>
    <property type="match status" value="1"/>
</dbReference>
<evidence type="ECO:0000256" key="7">
    <source>
        <dbReference type="PIRSR" id="PIRSR000137-2"/>
    </source>
</evidence>
<dbReference type="PIRSF" id="PIRSF000137">
    <property type="entry name" value="Alcohol_oxidase"/>
    <property type="match status" value="1"/>
</dbReference>
<dbReference type="EMBL" id="KI925460">
    <property type="protein sequence ID" value="ETW79566.1"/>
    <property type="molecule type" value="Genomic_DNA"/>
</dbReference>
<dbReference type="PROSITE" id="PS00623">
    <property type="entry name" value="GMC_OXRED_1"/>
    <property type="match status" value="1"/>
</dbReference>
<dbReference type="Gene3D" id="3.30.560.10">
    <property type="entry name" value="Glucose Oxidase, domain 3"/>
    <property type="match status" value="1"/>
</dbReference>
<evidence type="ECO:0000259" key="10">
    <source>
        <dbReference type="PROSITE" id="PS00623"/>
    </source>
</evidence>
<keyword evidence="5 7" id="KW-0274">FAD</keyword>
<dbReference type="Proteomes" id="UP000030671">
    <property type="component" value="Unassembled WGS sequence"/>
</dbReference>
<dbReference type="GO" id="GO:0016614">
    <property type="term" value="F:oxidoreductase activity, acting on CH-OH group of donors"/>
    <property type="evidence" value="ECO:0007669"/>
    <property type="project" value="InterPro"/>
</dbReference>
<dbReference type="HOGENOM" id="CLU_002865_6_0_1"/>
<keyword evidence="12" id="KW-1185">Reference proteome</keyword>
<dbReference type="InParanoid" id="W4K3A8"/>
<feature type="chain" id="PRO_5004845168" evidence="9">
    <location>
        <begin position="26"/>
        <end position="654"/>
    </location>
</feature>
<gene>
    <name evidence="11" type="primary">gor16</name>
    <name evidence="11" type="ORF">HETIRDRAFT_103795</name>
</gene>
<dbReference type="InterPro" id="IPR007867">
    <property type="entry name" value="GMC_OxRtase_C"/>
</dbReference>
<evidence type="ECO:0000256" key="5">
    <source>
        <dbReference type="ARBA" id="ARBA00022827"/>
    </source>
</evidence>
<dbReference type="GO" id="GO:0050660">
    <property type="term" value="F:flavin adenine dinucleotide binding"/>
    <property type="evidence" value="ECO:0007669"/>
    <property type="project" value="InterPro"/>
</dbReference>
<dbReference type="AlphaFoldDB" id="W4K3A8"/>
<evidence type="ECO:0000256" key="9">
    <source>
        <dbReference type="SAM" id="SignalP"/>
    </source>
</evidence>